<proteinExistence type="predicted"/>
<accession>D7LKC1</accession>
<dbReference type="AlphaFoldDB" id="D7LKC1"/>
<sequence length="120" mass="13669">MWSSKRGGKNVSNASSSKEPSDHFIKKYGVTIFWDFENQTVNRNTEDLSQLKGNIEVALKTLDHRFFIHGKPKGFGKFKGENWREVIELQNTDAFDLQNVDTKTVPCDAGGCNMWTQNVI</sequence>
<organism evidence="3">
    <name type="scientific">Arabidopsis lyrata subsp. lyrata</name>
    <name type="common">Lyre-leaved rock-cress</name>
    <dbReference type="NCBI Taxonomy" id="81972"/>
    <lineage>
        <taxon>Eukaryota</taxon>
        <taxon>Viridiplantae</taxon>
        <taxon>Streptophyta</taxon>
        <taxon>Embryophyta</taxon>
        <taxon>Tracheophyta</taxon>
        <taxon>Spermatophyta</taxon>
        <taxon>Magnoliopsida</taxon>
        <taxon>eudicotyledons</taxon>
        <taxon>Gunneridae</taxon>
        <taxon>Pentapetalae</taxon>
        <taxon>rosids</taxon>
        <taxon>malvids</taxon>
        <taxon>Brassicales</taxon>
        <taxon>Brassicaceae</taxon>
        <taxon>Camelineae</taxon>
        <taxon>Arabidopsis</taxon>
    </lineage>
</organism>
<protein>
    <submittedName>
        <fullName evidence="2">Predicted protein</fullName>
    </submittedName>
</protein>
<evidence type="ECO:0000256" key="1">
    <source>
        <dbReference type="SAM" id="MobiDB-lite"/>
    </source>
</evidence>
<gene>
    <name evidence="2" type="ORF">ARALYDRAFT_669577</name>
</gene>
<dbReference type="EMBL" id="GL348716">
    <property type="protein sequence ID" value="EFH57785.1"/>
    <property type="molecule type" value="Genomic_DNA"/>
</dbReference>
<dbReference type="HOGENOM" id="CLU_150270_0_0_1"/>
<dbReference type="Gramene" id="Al_scaffold_0004_2296">
    <property type="protein sequence ID" value="Al_scaffold_0004_2296"/>
    <property type="gene ID" value="Al_scaffold_0004_2296"/>
</dbReference>
<evidence type="ECO:0000313" key="2">
    <source>
        <dbReference type="EMBL" id="EFH57785.1"/>
    </source>
</evidence>
<feature type="region of interest" description="Disordered" evidence="1">
    <location>
        <begin position="1"/>
        <end position="21"/>
    </location>
</feature>
<name>D7LKC1_ARALL</name>
<evidence type="ECO:0000313" key="3">
    <source>
        <dbReference type="Proteomes" id="UP000008694"/>
    </source>
</evidence>
<reference evidence="3" key="1">
    <citation type="journal article" date="2011" name="Nat. Genet.">
        <title>The Arabidopsis lyrata genome sequence and the basis of rapid genome size change.</title>
        <authorList>
            <person name="Hu T.T."/>
            <person name="Pattyn P."/>
            <person name="Bakker E.G."/>
            <person name="Cao J."/>
            <person name="Cheng J.-F."/>
            <person name="Clark R.M."/>
            <person name="Fahlgren N."/>
            <person name="Fawcett J.A."/>
            <person name="Grimwood J."/>
            <person name="Gundlach H."/>
            <person name="Haberer G."/>
            <person name="Hollister J.D."/>
            <person name="Ossowski S."/>
            <person name="Ottilar R.P."/>
            <person name="Salamov A.A."/>
            <person name="Schneeberger K."/>
            <person name="Spannagl M."/>
            <person name="Wang X."/>
            <person name="Yang L."/>
            <person name="Nasrallah M.E."/>
            <person name="Bergelson J."/>
            <person name="Carrington J.C."/>
            <person name="Gaut B.S."/>
            <person name="Schmutz J."/>
            <person name="Mayer K.F.X."/>
            <person name="Van de Peer Y."/>
            <person name="Grigoriev I.V."/>
            <person name="Nordborg M."/>
            <person name="Weigel D."/>
            <person name="Guo Y.-L."/>
        </authorList>
    </citation>
    <scope>NUCLEOTIDE SEQUENCE [LARGE SCALE GENOMIC DNA]</scope>
    <source>
        <strain evidence="3">cv. MN47</strain>
    </source>
</reference>
<keyword evidence="3" id="KW-1185">Reference proteome</keyword>
<dbReference type="Proteomes" id="UP000008694">
    <property type="component" value="Unassembled WGS sequence"/>
</dbReference>